<gene>
    <name evidence="9" type="ORF">ACTIVE_6138</name>
</gene>
<dbReference type="PANTHER" id="PTHR30173:SF43">
    <property type="entry name" value="ECF RNA POLYMERASE SIGMA FACTOR SIGI-RELATED"/>
    <property type="match status" value="1"/>
</dbReference>
<dbReference type="GO" id="GO:0016987">
    <property type="term" value="F:sigma factor activity"/>
    <property type="evidence" value="ECO:0007669"/>
    <property type="project" value="UniProtKB-KW"/>
</dbReference>
<protein>
    <submittedName>
        <fullName evidence="9">ECF subfamily RNA polymerase sigma-24 subunit</fullName>
    </submittedName>
</protein>
<accession>A0A7D3W2H2</accession>
<dbReference type="SUPFAM" id="SSF88659">
    <property type="entry name" value="Sigma3 and sigma4 domains of RNA polymerase sigma factors"/>
    <property type="match status" value="1"/>
</dbReference>
<dbReference type="Pfam" id="PF04542">
    <property type="entry name" value="Sigma70_r2"/>
    <property type="match status" value="1"/>
</dbReference>
<evidence type="ECO:0000256" key="4">
    <source>
        <dbReference type="ARBA" id="ARBA00023082"/>
    </source>
</evidence>
<feature type="domain" description="RNA polymerase sigma-70 region 2" evidence="6">
    <location>
        <begin position="12"/>
        <end position="74"/>
    </location>
</feature>
<sequence>MTDEDQLAADFEAQRPYLHAVAFRVLGSHSDADDAVQEAWLRLARTGAAGIADLRGWLTTVTGRICLDALRRRGTRREQPLELDIGALPLDASADARIDPEEEALLAESVGLALYVVMDALTPAERVSFVLHDVFGVPFDAIAGVLGRSTPAAKMLASRARGRLRSGAPPAASGAAARDVVEAFLAAAGRGDVAGLLSVLAPDVELRAHGPGGSVVVRGAAEVAAQASRFARPDAVGHPVLADGRPGVLITVGGRPVTVLAFTVEDGAVTAIRGLTDPARLGRIVPSWVA</sequence>
<dbReference type="EMBL" id="CP053892">
    <property type="protein sequence ID" value="QKG24491.1"/>
    <property type="molecule type" value="Genomic_DNA"/>
</dbReference>
<dbReference type="InterPro" id="IPR007627">
    <property type="entry name" value="RNA_pol_sigma70_r2"/>
</dbReference>
<dbReference type="InterPro" id="IPR036388">
    <property type="entry name" value="WH-like_DNA-bd_sf"/>
</dbReference>
<evidence type="ECO:0000259" key="8">
    <source>
        <dbReference type="Pfam" id="PF12680"/>
    </source>
</evidence>
<dbReference type="Gene3D" id="1.10.1740.10">
    <property type="match status" value="1"/>
</dbReference>
<dbReference type="InterPro" id="IPR013325">
    <property type="entry name" value="RNA_pol_sigma_r2"/>
</dbReference>
<evidence type="ECO:0000313" key="9">
    <source>
        <dbReference type="EMBL" id="QKG24491.1"/>
    </source>
</evidence>
<dbReference type="InterPro" id="IPR013249">
    <property type="entry name" value="RNA_pol_sigma70_r4_t2"/>
</dbReference>
<comment type="similarity">
    <text evidence="1">Belongs to the sigma-70 factor family. ECF subfamily.</text>
</comment>
<feature type="domain" description="RNA polymerase sigma factor 70 region 4 type 2" evidence="7">
    <location>
        <begin position="113"/>
        <end position="164"/>
    </location>
</feature>
<keyword evidence="5" id="KW-0804">Transcription</keyword>
<dbReference type="AlphaFoldDB" id="A0A7D3W2H2"/>
<keyword evidence="10" id="KW-1185">Reference proteome</keyword>
<dbReference type="InterPro" id="IPR013324">
    <property type="entry name" value="RNA_pol_sigma_r3/r4-like"/>
</dbReference>
<feature type="domain" description="SnoaL-like" evidence="8">
    <location>
        <begin position="181"/>
        <end position="265"/>
    </location>
</feature>
<keyword evidence="4" id="KW-0731">Sigma factor</keyword>
<dbReference type="InterPro" id="IPR037401">
    <property type="entry name" value="SnoaL-like"/>
</dbReference>
<evidence type="ECO:0000256" key="2">
    <source>
        <dbReference type="ARBA" id="ARBA00011344"/>
    </source>
</evidence>
<reference evidence="9 10" key="1">
    <citation type="submission" date="2020-05" db="EMBL/GenBank/DDBJ databases">
        <title>Actinomadura verrucosospora NRRL-B18236 (PFL_A860) Genome sequencing and assembly.</title>
        <authorList>
            <person name="Samborskyy M."/>
        </authorList>
    </citation>
    <scope>NUCLEOTIDE SEQUENCE [LARGE SCALE GENOMIC DNA]</scope>
    <source>
        <strain evidence="9 10">NRRL:B18236</strain>
    </source>
</reference>
<dbReference type="InterPro" id="IPR014284">
    <property type="entry name" value="RNA_pol_sigma-70_dom"/>
</dbReference>
<evidence type="ECO:0000259" key="6">
    <source>
        <dbReference type="Pfam" id="PF04542"/>
    </source>
</evidence>
<organism evidence="9 10">
    <name type="scientific">Actinomadura verrucosospora</name>
    <dbReference type="NCBI Taxonomy" id="46165"/>
    <lineage>
        <taxon>Bacteria</taxon>
        <taxon>Bacillati</taxon>
        <taxon>Actinomycetota</taxon>
        <taxon>Actinomycetes</taxon>
        <taxon>Streptosporangiales</taxon>
        <taxon>Thermomonosporaceae</taxon>
        <taxon>Actinomadura</taxon>
    </lineage>
</organism>
<dbReference type="RefSeq" id="WP_173098291.1">
    <property type="nucleotide sequence ID" value="NZ_CP053892.1"/>
</dbReference>
<dbReference type="Pfam" id="PF12680">
    <property type="entry name" value="SnoaL_2"/>
    <property type="match status" value="1"/>
</dbReference>
<name>A0A7D3W2H2_ACTVE</name>
<dbReference type="Pfam" id="PF08281">
    <property type="entry name" value="Sigma70_r4_2"/>
    <property type="match status" value="1"/>
</dbReference>
<dbReference type="NCBIfam" id="TIGR02937">
    <property type="entry name" value="sigma70-ECF"/>
    <property type="match status" value="1"/>
</dbReference>
<evidence type="ECO:0000259" key="7">
    <source>
        <dbReference type="Pfam" id="PF08281"/>
    </source>
</evidence>
<keyword evidence="3" id="KW-0805">Transcription regulation</keyword>
<dbReference type="InterPro" id="IPR052704">
    <property type="entry name" value="ECF_Sigma-70_Domain"/>
</dbReference>
<dbReference type="GO" id="GO:0003677">
    <property type="term" value="F:DNA binding"/>
    <property type="evidence" value="ECO:0007669"/>
    <property type="project" value="InterPro"/>
</dbReference>
<dbReference type="SUPFAM" id="SSF54427">
    <property type="entry name" value="NTF2-like"/>
    <property type="match status" value="1"/>
</dbReference>
<dbReference type="GO" id="GO:0006352">
    <property type="term" value="P:DNA-templated transcription initiation"/>
    <property type="evidence" value="ECO:0007669"/>
    <property type="project" value="InterPro"/>
</dbReference>
<comment type="subunit">
    <text evidence="2">Interacts transiently with the RNA polymerase catalytic core formed by RpoA, RpoB, RpoC and RpoZ (2 alpha, 1 beta, 1 beta' and 1 omega subunit) to form the RNA polymerase holoenzyme that can initiate transcription.</text>
</comment>
<proteinExistence type="inferred from homology"/>
<evidence type="ECO:0000256" key="3">
    <source>
        <dbReference type="ARBA" id="ARBA00023015"/>
    </source>
</evidence>
<evidence type="ECO:0000256" key="5">
    <source>
        <dbReference type="ARBA" id="ARBA00023163"/>
    </source>
</evidence>
<dbReference type="PANTHER" id="PTHR30173">
    <property type="entry name" value="SIGMA 19 FACTOR"/>
    <property type="match status" value="1"/>
</dbReference>
<dbReference type="Gene3D" id="3.10.450.50">
    <property type="match status" value="1"/>
</dbReference>
<evidence type="ECO:0000313" key="10">
    <source>
        <dbReference type="Proteomes" id="UP000501240"/>
    </source>
</evidence>
<dbReference type="Gene3D" id="1.10.10.10">
    <property type="entry name" value="Winged helix-like DNA-binding domain superfamily/Winged helix DNA-binding domain"/>
    <property type="match status" value="1"/>
</dbReference>
<dbReference type="SUPFAM" id="SSF88946">
    <property type="entry name" value="Sigma2 domain of RNA polymerase sigma factors"/>
    <property type="match status" value="1"/>
</dbReference>
<dbReference type="InterPro" id="IPR032710">
    <property type="entry name" value="NTF2-like_dom_sf"/>
</dbReference>
<dbReference type="Proteomes" id="UP000501240">
    <property type="component" value="Chromosome"/>
</dbReference>
<evidence type="ECO:0000256" key="1">
    <source>
        <dbReference type="ARBA" id="ARBA00010641"/>
    </source>
</evidence>